<keyword evidence="1" id="KW-0378">Hydrolase</keyword>
<keyword evidence="4" id="KW-1185">Reference proteome</keyword>
<accession>A0A835QKI7</accession>
<evidence type="ECO:0000313" key="3">
    <source>
        <dbReference type="EMBL" id="KAG0470567.1"/>
    </source>
</evidence>
<proteinExistence type="predicted"/>
<dbReference type="InterPro" id="IPR052940">
    <property type="entry name" value="Carb_Esterase_6"/>
</dbReference>
<dbReference type="PANTHER" id="PTHR31988">
    <property type="entry name" value="ESTERASE, PUTATIVE (DUF303)-RELATED"/>
    <property type="match status" value="1"/>
</dbReference>
<dbReference type="InterPro" id="IPR005181">
    <property type="entry name" value="SASA"/>
</dbReference>
<name>A0A835QKI7_VANPL</name>
<dbReference type="EMBL" id="JADCNL010000008">
    <property type="protein sequence ID" value="KAG0470567.1"/>
    <property type="molecule type" value="Genomic_DNA"/>
</dbReference>
<dbReference type="PANTHER" id="PTHR31988:SF19">
    <property type="entry name" value="9-O-ACETYL-N-ACETYLNEURAMINIC ACID DEACETYLASE-RELATED"/>
    <property type="match status" value="1"/>
</dbReference>
<dbReference type="Pfam" id="PF03629">
    <property type="entry name" value="SASA"/>
    <property type="match status" value="1"/>
</dbReference>
<dbReference type="InterPro" id="IPR036514">
    <property type="entry name" value="SGNH_hydro_sf"/>
</dbReference>
<comment type="caution">
    <text evidence="3">The sequence shown here is derived from an EMBL/GenBank/DDBJ whole genome shotgun (WGS) entry which is preliminary data.</text>
</comment>
<gene>
    <name evidence="3" type="ORF">HPP92_017267</name>
</gene>
<evidence type="ECO:0000313" key="4">
    <source>
        <dbReference type="Proteomes" id="UP000636800"/>
    </source>
</evidence>
<evidence type="ECO:0000259" key="2">
    <source>
        <dbReference type="Pfam" id="PF03629"/>
    </source>
</evidence>
<feature type="domain" description="Sialate O-acetylesterase" evidence="2">
    <location>
        <begin position="59"/>
        <end position="237"/>
    </location>
</feature>
<dbReference type="GO" id="GO:0016787">
    <property type="term" value="F:hydrolase activity"/>
    <property type="evidence" value="ECO:0007669"/>
    <property type="project" value="UniProtKB-KW"/>
</dbReference>
<evidence type="ECO:0000256" key="1">
    <source>
        <dbReference type="ARBA" id="ARBA00022801"/>
    </source>
</evidence>
<dbReference type="Proteomes" id="UP000636800">
    <property type="component" value="Unassembled WGS sequence"/>
</dbReference>
<dbReference type="Gene3D" id="3.40.50.1110">
    <property type="entry name" value="SGNH hydrolase"/>
    <property type="match status" value="1"/>
</dbReference>
<reference evidence="3 4" key="1">
    <citation type="journal article" date="2020" name="Nat. Food">
        <title>A phased Vanilla planifolia genome enables genetic improvement of flavour and production.</title>
        <authorList>
            <person name="Hasing T."/>
            <person name="Tang H."/>
            <person name="Brym M."/>
            <person name="Khazi F."/>
            <person name="Huang T."/>
            <person name="Chambers A.H."/>
        </authorList>
    </citation>
    <scope>NUCLEOTIDE SEQUENCE [LARGE SCALE GENOMIC DNA]</scope>
    <source>
        <tissue evidence="3">Leaf</tissue>
    </source>
</reference>
<protein>
    <recommendedName>
        <fullName evidence="2">Sialate O-acetylesterase domain-containing protein</fullName>
    </recommendedName>
</protein>
<organism evidence="3 4">
    <name type="scientific">Vanilla planifolia</name>
    <name type="common">Vanilla</name>
    <dbReference type="NCBI Taxonomy" id="51239"/>
    <lineage>
        <taxon>Eukaryota</taxon>
        <taxon>Viridiplantae</taxon>
        <taxon>Streptophyta</taxon>
        <taxon>Embryophyta</taxon>
        <taxon>Tracheophyta</taxon>
        <taxon>Spermatophyta</taxon>
        <taxon>Magnoliopsida</taxon>
        <taxon>Liliopsida</taxon>
        <taxon>Asparagales</taxon>
        <taxon>Orchidaceae</taxon>
        <taxon>Vanilloideae</taxon>
        <taxon>Vanilleae</taxon>
        <taxon>Vanilla</taxon>
    </lineage>
</organism>
<dbReference type="AlphaFoldDB" id="A0A835QKI7"/>
<dbReference type="SUPFAM" id="SSF52266">
    <property type="entry name" value="SGNH hydrolase"/>
    <property type="match status" value="1"/>
</dbReference>
<dbReference type="OrthoDB" id="432483at2759"/>
<sequence>MRGHGEDEAKRLHPLWTEQHVWPRRRKGSAVGWHHSICLPAPPSHPSPFSCWCLGACYRPLHCDIDVSKTCGIGPGMSFANYLLSKFPGSFEIGLVPCAEGGTAIVEWARGSRLYSRMLNRAKESVSAGGEIKAVIWFQGESDTLSEEATEAYRGSMERLIGDLRSDLNVPSLPFIQVAIASGDERRVEKVREAQMGMDLDHVACVDAKGLPLNADGLHLSTEAQVELGRLLANTYVVRFLLPEQQ</sequence>